<feature type="region of interest" description="Disordered" evidence="1">
    <location>
        <begin position="522"/>
        <end position="567"/>
    </location>
</feature>
<dbReference type="Proteomes" id="UP000236919">
    <property type="component" value="Unassembled WGS sequence"/>
</dbReference>
<dbReference type="InterPro" id="IPR011009">
    <property type="entry name" value="Kinase-like_dom_sf"/>
</dbReference>
<evidence type="ECO:0000259" key="2">
    <source>
        <dbReference type="Pfam" id="PF01636"/>
    </source>
</evidence>
<accession>A0A2S4MLC0</accession>
<dbReference type="SUPFAM" id="SSF52540">
    <property type="entry name" value="P-loop containing nucleoside triphosphate hydrolases"/>
    <property type="match status" value="1"/>
</dbReference>
<gene>
    <name evidence="3" type="ORF">CYD53_102430</name>
</gene>
<dbReference type="Gene3D" id="3.40.50.300">
    <property type="entry name" value="P-loop containing nucleotide triphosphate hydrolases"/>
    <property type="match status" value="1"/>
</dbReference>
<proteinExistence type="predicted"/>
<dbReference type="AlphaFoldDB" id="A0A2S4MLC0"/>
<dbReference type="InterPro" id="IPR052732">
    <property type="entry name" value="Cell-binding_unc_protein"/>
</dbReference>
<reference evidence="3 4" key="1">
    <citation type="submission" date="2018-01" db="EMBL/GenBank/DDBJ databases">
        <title>Genomic Encyclopedia of Type Strains, Phase III (KMG-III): the genomes of soil and plant-associated and newly described type strains.</title>
        <authorList>
            <person name="Whitman W."/>
        </authorList>
    </citation>
    <scope>NUCLEOTIDE SEQUENCE [LARGE SCALE GENOMIC DNA]</scope>
    <source>
        <strain evidence="3 4">1131</strain>
    </source>
</reference>
<dbReference type="PANTHER" id="PTHR43883">
    <property type="entry name" value="SLR0207 PROTEIN"/>
    <property type="match status" value="1"/>
</dbReference>
<keyword evidence="4" id="KW-1185">Reference proteome</keyword>
<feature type="compositionally biased region" description="Polar residues" evidence="1">
    <location>
        <begin position="546"/>
        <end position="561"/>
    </location>
</feature>
<name>A0A2S4MLC0_9HYPH</name>
<evidence type="ECO:0000313" key="4">
    <source>
        <dbReference type="Proteomes" id="UP000236919"/>
    </source>
</evidence>
<evidence type="ECO:0000313" key="3">
    <source>
        <dbReference type="EMBL" id="POR55540.1"/>
    </source>
</evidence>
<dbReference type="PANTHER" id="PTHR43883:SF1">
    <property type="entry name" value="GLUCONOKINASE"/>
    <property type="match status" value="1"/>
</dbReference>
<dbReference type="InterPro" id="IPR027417">
    <property type="entry name" value="P-loop_NTPase"/>
</dbReference>
<evidence type="ECO:0000256" key="1">
    <source>
        <dbReference type="SAM" id="MobiDB-lite"/>
    </source>
</evidence>
<dbReference type="SUPFAM" id="SSF56112">
    <property type="entry name" value="Protein kinase-like (PK-like)"/>
    <property type="match status" value="1"/>
</dbReference>
<dbReference type="Pfam" id="PF01636">
    <property type="entry name" value="APH"/>
    <property type="match status" value="1"/>
</dbReference>
<dbReference type="OrthoDB" id="9810277at2"/>
<organism evidence="3 4">
    <name type="scientific">Bosea psychrotolerans</name>
    <dbReference type="NCBI Taxonomy" id="1871628"/>
    <lineage>
        <taxon>Bacteria</taxon>
        <taxon>Pseudomonadati</taxon>
        <taxon>Pseudomonadota</taxon>
        <taxon>Alphaproteobacteria</taxon>
        <taxon>Hyphomicrobiales</taxon>
        <taxon>Boseaceae</taxon>
        <taxon>Bosea</taxon>
    </lineage>
</organism>
<dbReference type="EMBL" id="PQFZ01000002">
    <property type="protein sequence ID" value="POR55540.1"/>
    <property type="molecule type" value="Genomic_DNA"/>
</dbReference>
<sequence>MDNQTETISFLSSAAGLAGKSQDRQTVATHISTVLLLGDKAVKLKKAVQFPYLDFSTPERRLAACYDELRLNRRTAPAIYRAVHRITREGNGRLALNGPGKLVDAAIEMARFDDDQLFDRLARADRLTVDQMDQLAAQIARLHETAEVVSGEGAERFERIIRGNERALAGCPIFLPSEVADVTGACQRHFQGKAALLDHRARSGRVRHCHGDLHLRNICMIDGQPTLFDCLEFNEELATTDVLYDLAFVLMDLWHRKLPLHANILFNRYLDLTGDEGGVVLLPLFMAVRAVIRAHVTAMEVAETDLACAWKEAEARSYLDLARDFLAENPALLVAVGGYSGSGKSTVATRIAPEIGPVPGARILSSDRIRKKLFGVAPQARLGPEAYADEISEQVYATIADRAGALVAAGHGVVADAVFDRPSRRDRLAAVAARCNVPFRGLWLDAPADMLMRRVATRKNDPSDATPAVVIDQLVRQSAPTDWLILDAAGDIEVVSNAARLAVRPQSAVEHHAPACSGIRVASASPEPRRSRDQAARLSRNPPDPTCTTSGAHVPPGSQTIIAWRKP</sequence>
<dbReference type="RefSeq" id="WP_103717025.1">
    <property type="nucleotide sequence ID" value="NZ_PQFZ01000002.1"/>
</dbReference>
<dbReference type="InterPro" id="IPR002575">
    <property type="entry name" value="Aminoglycoside_PTrfase"/>
</dbReference>
<dbReference type="Pfam" id="PF13671">
    <property type="entry name" value="AAA_33"/>
    <property type="match status" value="1"/>
</dbReference>
<comment type="caution">
    <text evidence="3">The sequence shown here is derived from an EMBL/GenBank/DDBJ whole genome shotgun (WGS) entry which is preliminary data.</text>
</comment>
<protein>
    <recommendedName>
        <fullName evidence="2">Aminoglycoside phosphotransferase domain-containing protein</fullName>
    </recommendedName>
</protein>
<feature type="domain" description="Aminoglycoside phosphotransferase" evidence="2">
    <location>
        <begin position="124"/>
        <end position="260"/>
    </location>
</feature>